<accession>A0A9W8XLB9</accession>
<evidence type="ECO:0000313" key="3">
    <source>
        <dbReference type="Proteomes" id="UP001140513"/>
    </source>
</evidence>
<feature type="domain" description="F-box" evidence="1">
    <location>
        <begin position="1"/>
        <end position="48"/>
    </location>
</feature>
<dbReference type="SMART" id="SM00256">
    <property type="entry name" value="FBOX"/>
    <property type="match status" value="1"/>
</dbReference>
<dbReference type="AlphaFoldDB" id="A0A9W8XLB9"/>
<evidence type="ECO:0000259" key="1">
    <source>
        <dbReference type="PROSITE" id="PS50181"/>
    </source>
</evidence>
<dbReference type="Pfam" id="PF00646">
    <property type="entry name" value="F-box"/>
    <property type="match status" value="1"/>
</dbReference>
<name>A0A9W8XLB9_9PLEO</name>
<dbReference type="OrthoDB" id="3685234at2759"/>
<dbReference type="EMBL" id="JAPEUX010000004">
    <property type="protein sequence ID" value="KAJ4354025.1"/>
    <property type="molecule type" value="Genomic_DNA"/>
</dbReference>
<keyword evidence="3" id="KW-1185">Reference proteome</keyword>
<dbReference type="PROSITE" id="PS50181">
    <property type="entry name" value="FBOX"/>
    <property type="match status" value="1"/>
</dbReference>
<proteinExistence type="predicted"/>
<dbReference type="Proteomes" id="UP001140513">
    <property type="component" value="Unassembled WGS sequence"/>
</dbReference>
<reference evidence="2" key="1">
    <citation type="submission" date="2022-10" db="EMBL/GenBank/DDBJ databases">
        <title>Tapping the CABI collections for fungal endophytes: first genome assemblies for Collariella, Neodidymelliopsis, Ascochyta clinopodiicola, Didymella pomorum, Didymosphaeria variabile, Neocosmospora piperis and Neocucurbitaria cava.</title>
        <authorList>
            <person name="Hill R."/>
        </authorList>
    </citation>
    <scope>NUCLEOTIDE SEQUENCE</scope>
    <source>
        <strain evidence="2">IMI 356815</strain>
    </source>
</reference>
<dbReference type="RefSeq" id="XP_056071799.1">
    <property type="nucleotide sequence ID" value="XM_056214532.1"/>
</dbReference>
<organism evidence="2 3">
    <name type="scientific">Didymosphaeria variabile</name>
    <dbReference type="NCBI Taxonomy" id="1932322"/>
    <lineage>
        <taxon>Eukaryota</taxon>
        <taxon>Fungi</taxon>
        <taxon>Dikarya</taxon>
        <taxon>Ascomycota</taxon>
        <taxon>Pezizomycotina</taxon>
        <taxon>Dothideomycetes</taxon>
        <taxon>Pleosporomycetidae</taxon>
        <taxon>Pleosporales</taxon>
        <taxon>Massarineae</taxon>
        <taxon>Didymosphaeriaceae</taxon>
        <taxon>Didymosphaeria</taxon>
    </lineage>
</organism>
<dbReference type="SUPFAM" id="SSF81383">
    <property type="entry name" value="F-box domain"/>
    <property type="match status" value="1"/>
</dbReference>
<dbReference type="InterPro" id="IPR036047">
    <property type="entry name" value="F-box-like_dom_sf"/>
</dbReference>
<dbReference type="InterPro" id="IPR001810">
    <property type="entry name" value="F-box_dom"/>
</dbReference>
<comment type="caution">
    <text evidence="2">The sequence shown here is derived from an EMBL/GenBank/DDBJ whole genome shotgun (WGS) entry which is preliminary data.</text>
</comment>
<dbReference type="GeneID" id="80909288"/>
<protein>
    <recommendedName>
        <fullName evidence="1">F-box domain-containing protein</fullName>
    </recommendedName>
</protein>
<evidence type="ECO:0000313" key="2">
    <source>
        <dbReference type="EMBL" id="KAJ4354025.1"/>
    </source>
</evidence>
<sequence>MAAFLNLPAELVDTIFERVSFHDLAALSLVSKKLHEFATPQLYLYIDLSIYRGSPRPIIHLTRSIFNNPELTKHVKSVRLRDGDEKIQKLYRGYSYDESVPKVSPPRPTDEDGMPEFIEFIKKTGLSYAHLWIDKLRIADLNAFVALLLSRLPDLKSFRIGYAAVVPYVESSGQRNPPNIAGENQFLVRTHALKTLCWKWKWIQDTHPLNTDTIDLNRFVEAVQPIRDTLEDLTIGFEFDDMSWGGIEPGMMKALGTLHGLEGFANIRRFQAPLGVLLPDWDWDAGADPTRRLEDSLPRNVEVVTVTDAFTSDYYAYDEYEELDFVRAWLLETASTRTPRLKEVCYYLDRNASEFEEKNYEPIKQIFEGTNVRYRIIKARDEKPWEAV</sequence>
<gene>
    <name evidence="2" type="ORF">N0V89_005758</name>
</gene>